<evidence type="ECO:0000259" key="12">
    <source>
        <dbReference type="Pfam" id="PF01610"/>
    </source>
</evidence>
<feature type="transmembrane region" description="Helical" evidence="10">
    <location>
        <begin position="29"/>
        <end position="51"/>
    </location>
</feature>
<evidence type="ECO:0000313" key="13">
    <source>
        <dbReference type="EMBL" id="MFD2752841.1"/>
    </source>
</evidence>
<dbReference type="GO" id="GO:0016491">
    <property type="term" value="F:oxidoreductase activity"/>
    <property type="evidence" value="ECO:0007669"/>
    <property type="project" value="UniProtKB-KW"/>
</dbReference>
<dbReference type="RefSeq" id="WP_066473005.1">
    <property type="nucleotide sequence ID" value="NZ_BCNT01000003.1"/>
</dbReference>
<keyword evidence="4" id="KW-0276">Fatty acid metabolism</keyword>
<feature type="domain" description="Transposase IS204/IS1001/IS1096/IS1165 DDE" evidence="12">
    <location>
        <begin position="302"/>
        <end position="406"/>
    </location>
</feature>
<gene>
    <name evidence="13" type="ORF">ACFSW6_01980</name>
</gene>
<keyword evidence="3 10" id="KW-0812">Transmembrane</keyword>
<feature type="domain" description="Fatty acid desaturase" evidence="11">
    <location>
        <begin position="28"/>
        <end position="231"/>
    </location>
</feature>
<keyword evidence="14" id="KW-1185">Reference proteome</keyword>
<dbReference type="InterPro" id="IPR002560">
    <property type="entry name" value="Transposase_DDE"/>
</dbReference>
<dbReference type="EC" id="1.14.19.-" evidence="13"/>
<evidence type="ECO:0000256" key="7">
    <source>
        <dbReference type="ARBA" id="ARBA00023004"/>
    </source>
</evidence>
<protein>
    <submittedName>
        <fullName evidence="13">Fatty acid desaturase</fullName>
        <ecNumber evidence="13">1.14.19.-</ecNumber>
    </submittedName>
</protein>
<accession>A0ABW5UI57</accession>
<reference evidence="14" key="1">
    <citation type="journal article" date="2019" name="Int. J. Syst. Evol. Microbiol.">
        <title>The Global Catalogue of Microorganisms (GCM) 10K type strain sequencing project: providing services to taxonomists for standard genome sequencing and annotation.</title>
        <authorList>
            <consortium name="The Broad Institute Genomics Platform"/>
            <consortium name="The Broad Institute Genome Sequencing Center for Infectious Disease"/>
            <person name="Wu L."/>
            <person name="Ma J."/>
        </authorList>
    </citation>
    <scope>NUCLEOTIDE SEQUENCE [LARGE SCALE GENOMIC DNA]</scope>
    <source>
        <strain evidence="14">TISTR 1906</strain>
    </source>
</reference>
<evidence type="ECO:0000256" key="5">
    <source>
        <dbReference type="ARBA" id="ARBA00022989"/>
    </source>
</evidence>
<evidence type="ECO:0000256" key="3">
    <source>
        <dbReference type="ARBA" id="ARBA00022692"/>
    </source>
</evidence>
<dbReference type="PANTHER" id="PTHR11351:SF33">
    <property type="entry name" value="DELTA-9 FATTY ACID DESATURASE, DESA"/>
    <property type="match status" value="1"/>
</dbReference>
<evidence type="ECO:0000256" key="10">
    <source>
        <dbReference type="SAM" id="Phobius"/>
    </source>
</evidence>
<evidence type="ECO:0000256" key="1">
    <source>
        <dbReference type="ARBA" id="ARBA00004141"/>
    </source>
</evidence>
<dbReference type="CDD" id="cd03505">
    <property type="entry name" value="Delta9-FADS-like"/>
    <property type="match status" value="1"/>
</dbReference>
<evidence type="ECO:0000256" key="8">
    <source>
        <dbReference type="ARBA" id="ARBA00023098"/>
    </source>
</evidence>
<feature type="transmembrane region" description="Helical" evidence="10">
    <location>
        <begin position="181"/>
        <end position="198"/>
    </location>
</feature>
<keyword evidence="9 10" id="KW-0472">Membrane</keyword>
<dbReference type="EMBL" id="JBHUMV010000001">
    <property type="protein sequence ID" value="MFD2752841.1"/>
    <property type="molecule type" value="Genomic_DNA"/>
</dbReference>
<dbReference type="InterPro" id="IPR015876">
    <property type="entry name" value="Acyl-CoA_DS"/>
</dbReference>
<evidence type="ECO:0000256" key="2">
    <source>
        <dbReference type="ARBA" id="ARBA00008749"/>
    </source>
</evidence>
<dbReference type="PANTHER" id="PTHR11351">
    <property type="entry name" value="ACYL-COA DESATURASE"/>
    <property type="match status" value="1"/>
</dbReference>
<keyword evidence="8" id="KW-0443">Lipid metabolism</keyword>
<name>A0ABW5UI57_9BURK</name>
<evidence type="ECO:0000256" key="4">
    <source>
        <dbReference type="ARBA" id="ARBA00022832"/>
    </source>
</evidence>
<keyword evidence="6 13" id="KW-0560">Oxidoreductase</keyword>
<sequence>MALDIGLNGSAVVDGLVNWLANGLWELSWWQLLLYTLATTHITIAAVTIYLHRCQAHRALDLGPVPSHFFRFWLWLGTGMVTKQWVAIHRKHHAKCETAEDPHSPQTRGLGTVMRRGAELYREEAKNEDTLRKFGHGTPDDWMERNVYRHSVLGPSLMLILDVALFGAIGLSIWAVQMVWIPFWAAGVVNGVGHYWGYRNYEAPDASTNLVPWGLIIGGEELHNNHHTYPTSAKFSVKRYEFDIGWLYISAMQKMGWAKVKKTPPRLRMGAVKPVADELTLEAVIANRYEVMARYARGVRAAVRQELDVLRQRKAQKADVSLLLAAQRWLHRDNDKVPERAQAQLAQARAAHPVIDQMLIMREELRQLWLNTTLSREQLTSQLQAWCQRAEASGIAMLKEFSVKLRAAHA</sequence>
<dbReference type="Proteomes" id="UP001597463">
    <property type="component" value="Unassembled WGS sequence"/>
</dbReference>
<keyword evidence="5 10" id="KW-1133">Transmembrane helix</keyword>
<dbReference type="Pfam" id="PF01610">
    <property type="entry name" value="DDE_Tnp_ISL3"/>
    <property type="match status" value="1"/>
</dbReference>
<dbReference type="Pfam" id="PF00487">
    <property type="entry name" value="FA_desaturase"/>
    <property type="match status" value="1"/>
</dbReference>
<comment type="similarity">
    <text evidence="2">Belongs to the fatty acid desaturase type 2 family.</text>
</comment>
<feature type="transmembrane region" description="Helical" evidence="10">
    <location>
        <begin position="152"/>
        <end position="175"/>
    </location>
</feature>
<comment type="caution">
    <text evidence="13">The sequence shown here is derived from an EMBL/GenBank/DDBJ whole genome shotgun (WGS) entry which is preliminary data.</text>
</comment>
<evidence type="ECO:0000256" key="9">
    <source>
        <dbReference type="ARBA" id="ARBA00023136"/>
    </source>
</evidence>
<keyword evidence="7" id="KW-0408">Iron</keyword>
<evidence type="ECO:0000313" key="14">
    <source>
        <dbReference type="Proteomes" id="UP001597463"/>
    </source>
</evidence>
<evidence type="ECO:0000256" key="6">
    <source>
        <dbReference type="ARBA" id="ARBA00023002"/>
    </source>
</evidence>
<proteinExistence type="inferred from homology"/>
<evidence type="ECO:0000259" key="11">
    <source>
        <dbReference type="Pfam" id="PF00487"/>
    </source>
</evidence>
<dbReference type="InterPro" id="IPR005804">
    <property type="entry name" value="FA_desaturase_dom"/>
</dbReference>
<organism evidence="13 14">
    <name type="scientific">Comamonas terrae</name>
    <dbReference type="NCBI Taxonomy" id="673548"/>
    <lineage>
        <taxon>Bacteria</taxon>
        <taxon>Pseudomonadati</taxon>
        <taxon>Pseudomonadota</taxon>
        <taxon>Betaproteobacteria</taxon>
        <taxon>Burkholderiales</taxon>
        <taxon>Comamonadaceae</taxon>
        <taxon>Comamonas</taxon>
    </lineage>
</organism>
<comment type="subcellular location">
    <subcellularLocation>
        <location evidence="1">Membrane</location>
        <topology evidence="1">Multi-pass membrane protein</topology>
    </subcellularLocation>
</comment>